<dbReference type="RefSeq" id="WP_221430377.1">
    <property type="nucleotide sequence ID" value="NZ_CP081294.1"/>
</dbReference>
<evidence type="ECO:0000256" key="1">
    <source>
        <dbReference type="SAM" id="SignalP"/>
    </source>
</evidence>
<dbReference type="Pfam" id="PF09832">
    <property type="entry name" value="DUF2059"/>
    <property type="match status" value="1"/>
</dbReference>
<organism evidence="3 4">
    <name type="scientific">Qipengyuania gelatinilytica</name>
    <dbReference type="NCBI Taxonomy" id="2867231"/>
    <lineage>
        <taxon>Bacteria</taxon>
        <taxon>Pseudomonadati</taxon>
        <taxon>Pseudomonadota</taxon>
        <taxon>Alphaproteobacteria</taxon>
        <taxon>Sphingomonadales</taxon>
        <taxon>Erythrobacteraceae</taxon>
        <taxon>Qipengyuania</taxon>
    </lineage>
</organism>
<evidence type="ECO:0000313" key="3">
    <source>
        <dbReference type="EMBL" id="QZD94632.1"/>
    </source>
</evidence>
<sequence length="242" mass="25939">MKQLLIAAASLGLAFALPVSTLAQDNAASQPAQPTAYADLVAAMQDGIDQEMVIDNQLAVVRSLWQADPNMVAAEAAYPGLFDAMIDAGRPIITRHSQEIQDEYRPRYVAALAEALTEQEAARIAEFYRSPLGAKMLGGLSRTMDGRAMIEGGIANGEIDMRDFDTDIRKSAGQIVGALSAQEQAELVRLFTTDPALMKMNGLQAIVLPIRAEMEKAAMAPARQKEIEAAIETAAERHIAGG</sequence>
<evidence type="ECO:0000313" key="4">
    <source>
        <dbReference type="Proteomes" id="UP000824321"/>
    </source>
</evidence>
<dbReference type="EMBL" id="CP081294">
    <property type="protein sequence ID" value="QZD94632.1"/>
    <property type="molecule type" value="Genomic_DNA"/>
</dbReference>
<protein>
    <submittedName>
        <fullName evidence="3">DUF2059 domain-containing protein</fullName>
    </submittedName>
</protein>
<reference evidence="3 4" key="1">
    <citation type="submission" date="2021-08" db="EMBL/GenBank/DDBJ databases">
        <title>Comparative Genomics Analysis of the Genus Qipengyuania Reveals Extensive Genetic Diversity and Metabolic Versatility, Including the Description of Fifteen Novel Species.</title>
        <authorList>
            <person name="Liu Y."/>
        </authorList>
    </citation>
    <scope>NUCLEOTIDE SEQUENCE [LARGE SCALE GENOMIC DNA]</scope>
    <source>
        <strain evidence="3 4">1NDH1</strain>
    </source>
</reference>
<name>A0ABX9A0N3_9SPHN</name>
<feature type="chain" id="PRO_5045187662" evidence="1">
    <location>
        <begin position="24"/>
        <end position="242"/>
    </location>
</feature>
<dbReference type="Proteomes" id="UP000824321">
    <property type="component" value="Chromosome"/>
</dbReference>
<feature type="domain" description="DUF2059" evidence="2">
    <location>
        <begin position="105"/>
        <end position="137"/>
    </location>
</feature>
<accession>A0ABX9A0N3</accession>
<keyword evidence="4" id="KW-1185">Reference proteome</keyword>
<gene>
    <name evidence="3" type="ORF">K3136_11105</name>
</gene>
<proteinExistence type="predicted"/>
<evidence type="ECO:0000259" key="2">
    <source>
        <dbReference type="Pfam" id="PF09832"/>
    </source>
</evidence>
<feature type="signal peptide" evidence="1">
    <location>
        <begin position="1"/>
        <end position="23"/>
    </location>
</feature>
<keyword evidence="1" id="KW-0732">Signal</keyword>
<dbReference type="InterPro" id="IPR018637">
    <property type="entry name" value="DUF2059"/>
</dbReference>